<protein>
    <submittedName>
        <fullName evidence="3">Gag-pol polyprotein</fullName>
    </submittedName>
</protein>
<feature type="region of interest" description="Disordered" evidence="1">
    <location>
        <begin position="1"/>
        <end position="20"/>
    </location>
</feature>
<reference evidence="3" key="2">
    <citation type="submission" date="2022-01" db="EMBL/GenBank/DDBJ databases">
        <authorList>
            <person name="Yamashiro T."/>
            <person name="Shiraishi A."/>
            <person name="Satake H."/>
            <person name="Nakayama K."/>
        </authorList>
    </citation>
    <scope>NUCLEOTIDE SEQUENCE</scope>
</reference>
<evidence type="ECO:0000256" key="1">
    <source>
        <dbReference type="SAM" id="MobiDB-lite"/>
    </source>
</evidence>
<organism evidence="3 4">
    <name type="scientific">Tanacetum coccineum</name>
    <dbReference type="NCBI Taxonomy" id="301880"/>
    <lineage>
        <taxon>Eukaryota</taxon>
        <taxon>Viridiplantae</taxon>
        <taxon>Streptophyta</taxon>
        <taxon>Embryophyta</taxon>
        <taxon>Tracheophyta</taxon>
        <taxon>Spermatophyta</taxon>
        <taxon>Magnoliopsida</taxon>
        <taxon>eudicotyledons</taxon>
        <taxon>Gunneridae</taxon>
        <taxon>Pentapetalae</taxon>
        <taxon>asterids</taxon>
        <taxon>campanulids</taxon>
        <taxon>Asterales</taxon>
        <taxon>Asteraceae</taxon>
        <taxon>Asteroideae</taxon>
        <taxon>Anthemideae</taxon>
        <taxon>Anthemidinae</taxon>
        <taxon>Tanacetum</taxon>
    </lineage>
</organism>
<sequence length="119" mass="13324">MTTQSSSEVAAVPPANVRPTRIRKSTKKDDFVAMAEELAALHQTQTWDLVSLPIGKRVIVSRWVYKIKNKSYGSIERYKARLVAKGYAQEYGMDYEETFGLVAITTTTRTLIAVASSHK</sequence>
<accession>A0ABQ5EAH5</accession>
<evidence type="ECO:0000313" key="3">
    <source>
        <dbReference type="EMBL" id="GJT47896.1"/>
    </source>
</evidence>
<evidence type="ECO:0000259" key="2">
    <source>
        <dbReference type="Pfam" id="PF07727"/>
    </source>
</evidence>
<name>A0ABQ5EAH5_9ASTR</name>
<feature type="domain" description="Reverse transcriptase Ty1/copia-type" evidence="2">
    <location>
        <begin position="45"/>
        <end position="117"/>
    </location>
</feature>
<comment type="caution">
    <text evidence="3">The sequence shown here is derived from an EMBL/GenBank/DDBJ whole genome shotgun (WGS) entry which is preliminary data.</text>
</comment>
<dbReference type="EMBL" id="BQNB010016108">
    <property type="protein sequence ID" value="GJT47896.1"/>
    <property type="molecule type" value="Genomic_DNA"/>
</dbReference>
<dbReference type="Proteomes" id="UP001151760">
    <property type="component" value="Unassembled WGS sequence"/>
</dbReference>
<keyword evidence="4" id="KW-1185">Reference proteome</keyword>
<dbReference type="Pfam" id="PF07727">
    <property type="entry name" value="RVT_2"/>
    <property type="match status" value="1"/>
</dbReference>
<evidence type="ECO:0000313" key="4">
    <source>
        <dbReference type="Proteomes" id="UP001151760"/>
    </source>
</evidence>
<dbReference type="InterPro" id="IPR013103">
    <property type="entry name" value="RVT_2"/>
</dbReference>
<proteinExistence type="predicted"/>
<reference evidence="3" key="1">
    <citation type="journal article" date="2022" name="Int. J. Mol. Sci.">
        <title>Draft Genome of Tanacetum Coccineum: Genomic Comparison of Closely Related Tanacetum-Family Plants.</title>
        <authorList>
            <person name="Yamashiro T."/>
            <person name="Shiraishi A."/>
            <person name="Nakayama K."/>
            <person name="Satake H."/>
        </authorList>
    </citation>
    <scope>NUCLEOTIDE SEQUENCE</scope>
</reference>
<gene>
    <name evidence="3" type="ORF">Tco_0974053</name>
</gene>